<evidence type="ECO:0000256" key="3">
    <source>
        <dbReference type="ARBA" id="ARBA00018504"/>
    </source>
</evidence>
<evidence type="ECO:0000256" key="5">
    <source>
        <dbReference type="ARBA" id="ARBA00023015"/>
    </source>
</evidence>
<comment type="function">
    <text evidence="9">Component of the NuA4 histone acetyltransferase complex which is involved in transcriptional activation of selected genes principally by acetylation of nucleosomal histone H4 and H2A. The NuA4 complex is also involved in DNA repair.</text>
</comment>
<feature type="coiled-coil region" evidence="10">
    <location>
        <begin position="21"/>
        <end position="48"/>
    </location>
</feature>
<keyword evidence="8 9" id="KW-0539">Nucleus</keyword>
<dbReference type="Pfam" id="PF09340">
    <property type="entry name" value="NuA4"/>
    <property type="match status" value="1"/>
</dbReference>
<organism evidence="12 13">
    <name type="scientific">Lepraria finkii</name>
    <dbReference type="NCBI Taxonomy" id="1340010"/>
    <lineage>
        <taxon>Eukaryota</taxon>
        <taxon>Fungi</taxon>
        <taxon>Dikarya</taxon>
        <taxon>Ascomycota</taxon>
        <taxon>Pezizomycotina</taxon>
        <taxon>Lecanoromycetes</taxon>
        <taxon>OSLEUM clade</taxon>
        <taxon>Lecanoromycetidae</taxon>
        <taxon>Lecanorales</taxon>
        <taxon>Lecanorineae</taxon>
        <taxon>Stereocaulaceae</taxon>
        <taxon>Lepraria</taxon>
    </lineage>
</organism>
<evidence type="ECO:0000256" key="11">
    <source>
        <dbReference type="SAM" id="MobiDB-lite"/>
    </source>
</evidence>
<sequence length="205" mass="21759">MAEKVTPASASADATRGVPYYEKLKRDLRETLQKKRMLDKTMAQLEDQIYRYEASYLEETGAGNIIKGFDNYIKGSTTTGTGVGGGGGGGWGGGGAGTTSRRKAQVVDADRVFSRSSASFMRELSPASSAQTTPHASTPTSGNPNLPLSAKERDSNHATPTSSTSMKAGQGMKKGNKRSDKEDEEDQGKAPKRLKITYARGGVGE</sequence>
<evidence type="ECO:0000256" key="7">
    <source>
        <dbReference type="ARBA" id="ARBA00023163"/>
    </source>
</evidence>
<keyword evidence="9" id="KW-0234">DNA repair</keyword>
<evidence type="ECO:0000313" key="13">
    <source>
        <dbReference type="Proteomes" id="UP001590951"/>
    </source>
</evidence>
<feature type="compositionally biased region" description="Gly residues" evidence="11">
    <location>
        <begin position="81"/>
        <end position="97"/>
    </location>
</feature>
<evidence type="ECO:0000313" key="12">
    <source>
        <dbReference type="EMBL" id="KAL2048756.1"/>
    </source>
</evidence>
<gene>
    <name evidence="12" type="ORF">ABVK25_011008</name>
</gene>
<accession>A0ABR4AVB8</accession>
<comment type="subunit">
    <text evidence="9">Component of the NuA4 histone acetyltransferase complex.</text>
</comment>
<comment type="similarity">
    <text evidence="2 9">Belongs to the EAF6 family.</text>
</comment>
<dbReference type="PANTHER" id="PTHR13476">
    <property type="entry name" value="CHROMATIN MODIFICATION-RELATED PROTEIN MEAF6"/>
    <property type="match status" value="1"/>
</dbReference>
<evidence type="ECO:0000256" key="6">
    <source>
        <dbReference type="ARBA" id="ARBA00023054"/>
    </source>
</evidence>
<evidence type="ECO:0000256" key="1">
    <source>
        <dbReference type="ARBA" id="ARBA00004123"/>
    </source>
</evidence>
<evidence type="ECO:0000256" key="10">
    <source>
        <dbReference type="SAM" id="Coils"/>
    </source>
</evidence>
<feature type="region of interest" description="Disordered" evidence="11">
    <location>
        <begin position="79"/>
        <end position="205"/>
    </location>
</feature>
<feature type="compositionally biased region" description="Polar residues" evidence="11">
    <location>
        <begin position="126"/>
        <end position="146"/>
    </location>
</feature>
<name>A0ABR4AVB8_9LECA</name>
<dbReference type="Proteomes" id="UP001590951">
    <property type="component" value="Unassembled WGS sequence"/>
</dbReference>
<dbReference type="InterPro" id="IPR015418">
    <property type="entry name" value="Eaf6"/>
</dbReference>
<proteinExistence type="inferred from homology"/>
<evidence type="ECO:0000256" key="2">
    <source>
        <dbReference type="ARBA" id="ARBA00010916"/>
    </source>
</evidence>
<reference evidence="12 13" key="1">
    <citation type="submission" date="2024-09" db="EMBL/GenBank/DDBJ databases">
        <title>Rethinking Asexuality: The Enigmatic Case of Functional Sexual Genes in Lepraria (Stereocaulaceae).</title>
        <authorList>
            <person name="Doellman M."/>
            <person name="Sun Y."/>
            <person name="Barcenas-Pena A."/>
            <person name="Lumbsch H.T."/>
            <person name="Grewe F."/>
        </authorList>
    </citation>
    <scope>NUCLEOTIDE SEQUENCE [LARGE SCALE GENOMIC DNA]</scope>
    <source>
        <strain evidence="12 13">Grewe 0041</strain>
    </source>
</reference>
<evidence type="ECO:0000256" key="4">
    <source>
        <dbReference type="ARBA" id="ARBA00022853"/>
    </source>
</evidence>
<dbReference type="EMBL" id="JBHFEH010000081">
    <property type="protein sequence ID" value="KAL2048756.1"/>
    <property type="molecule type" value="Genomic_DNA"/>
</dbReference>
<keyword evidence="4 9" id="KW-0156">Chromatin regulator</keyword>
<keyword evidence="9" id="KW-0227">DNA damage</keyword>
<protein>
    <recommendedName>
        <fullName evidence="3 9">Chromatin modification-related protein EAF6</fullName>
    </recommendedName>
</protein>
<keyword evidence="7 9" id="KW-0804">Transcription</keyword>
<comment type="subcellular location">
    <subcellularLocation>
        <location evidence="1 9">Nucleus</location>
    </subcellularLocation>
</comment>
<evidence type="ECO:0000256" key="9">
    <source>
        <dbReference type="RuleBase" id="RU368022"/>
    </source>
</evidence>
<feature type="compositionally biased region" description="Polar residues" evidence="11">
    <location>
        <begin position="157"/>
        <end position="167"/>
    </location>
</feature>
<evidence type="ECO:0000256" key="8">
    <source>
        <dbReference type="ARBA" id="ARBA00023242"/>
    </source>
</evidence>
<comment type="caution">
    <text evidence="12">The sequence shown here is derived from an EMBL/GenBank/DDBJ whole genome shotgun (WGS) entry which is preliminary data.</text>
</comment>
<keyword evidence="6 10" id="KW-0175">Coiled coil</keyword>
<keyword evidence="5 9" id="KW-0805">Transcription regulation</keyword>
<keyword evidence="13" id="KW-1185">Reference proteome</keyword>